<keyword evidence="3" id="KW-1185">Reference proteome</keyword>
<dbReference type="Pfam" id="PF00497">
    <property type="entry name" value="SBP_bac_3"/>
    <property type="match status" value="1"/>
</dbReference>
<dbReference type="EMBL" id="JBCGCU010000016">
    <property type="protein sequence ID" value="MEM0516311.1"/>
    <property type="molecule type" value="Genomic_DNA"/>
</dbReference>
<name>A0ABU9MZQ2_9GAMM</name>
<reference evidence="2 3" key="1">
    <citation type="submission" date="2024-03" db="EMBL/GenBank/DDBJ databases">
        <title>Pseudoalteromonas qingdaonensis sp. nov., isolated from the intestines of marine benthic organisms.</title>
        <authorList>
            <person name="Lin X."/>
            <person name="Fang S."/>
            <person name="Hu X."/>
        </authorList>
    </citation>
    <scope>NUCLEOTIDE SEQUENCE [LARGE SCALE GENOMIC DNA]</scope>
    <source>
        <strain evidence="2 3">YIC-827</strain>
    </source>
</reference>
<dbReference type="InterPro" id="IPR011972">
    <property type="entry name" value="CHP02285"/>
</dbReference>
<dbReference type="NCBIfam" id="TIGR02285">
    <property type="entry name" value="TIGR02285 family protein"/>
    <property type="match status" value="1"/>
</dbReference>
<sequence length="292" mass="33272">MRYLRNHLQQGFRQRPWQHLTLGIALLLSSTAYGHNKSITWLTLDFEPYYIFNGASVGQGRDEQVIRLLQQQLPEYDFKFMAIPSSHLLTELRHKQSTYCLLSLYKTEQRRSELHFSDQYSTIGLSPALIMHKEVAQQLGLTPGAPQSLTHLLSEHHLRLGLPMGRSYGNELDTVIAQVPKSQLTTRPGRDVLASLTYMLAKKRLDILLSYPSEYQYLSEKMGLNEQLSIFPISEAPALSYGYIACSNNELGKQQLKVLAPALQQVVASDTYKDVMLQWLPTALRPRLQQAL</sequence>
<proteinExistence type="predicted"/>
<dbReference type="SUPFAM" id="SSF53850">
    <property type="entry name" value="Periplasmic binding protein-like II"/>
    <property type="match status" value="1"/>
</dbReference>
<feature type="domain" description="Solute-binding protein family 3/N-terminal" evidence="1">
    <location>
        <begin position="45"/>
        <end position="280"/>
    </location>
</feature>
<comment type="caution">
    <text evidence="2">The sequence shown here is derived from an EMBL/GenBank/DDBJ whole genome shotgun (WGS) entry which is preliminary data.</text>
</comment>
<dbReference type="InterPro" id="IPR001638">
    <property type="entry name" value="Solute-binding_3/MltF_N"/>
</dbReference>
<dbReference type="RefSeq" id="WP_342679703.1">
    <property type="nucleotide sequence ID" value="NZ_JBCGCU010000016.1"/>
</dbReference>
<evidence type="ECO:0000313" key="2">
    <source>
        <dbReference type="EMBL" id="MEM0516311.1"/>
    </source>
</evidence>
<organism evidence="2 3">
    <name type="scientific">Pseudoalteromonas qingdaonensis</name>
    <dbReference type="NCBI Taxonomy" id="3131913"/>
    <lineage>
        <taxon>Bacteria</taxon>
        <taxon>Pseudomonadati</taxon>
        <taxon>Pseudomonadota</taxon>
        <taxon>Gammaproteobacteria</taxon>
        <taxon>Alteromonadales</taxon>
        <taxon>Pseudoalteromonadaceae</taxon>
        <taxon>Pseudoalteromonas</taxon>
    </lineage>
</organism>
<evidence type="ECO:0000259" key="1">
    <source>
        <dbReference type="Pfam" id="PF00497"/>
    </source>
</evidence>
<gene>
    <name evidence="2" type="ORF">WCN91_12960</name>
</gene>
<protein>
    <submittedName>
        <fullName evidence="2">TIGR02285 family protein</fullName>
    </submittedName>
</protein>
<evidence type="ECO:0000313" key="3">
    <source>
        <dbReference type="Proteomes" id="UP001447008"/>
    </source>
</evidence>
<accession>A0ABU9MZQ2</accession>
<dbReference type="Proteomes" id="UP001447008">
    <property type="component" value="Unassembled WGS sequence"/>
</dbReference>
<dbReference type="Gene3D" id="3.40.190.10">
    <property type="entry name" value="Periplasmic binding protein-like II"/>
    <property type="match status" value="2"/>
</dbReference>